<dbReference type="SUPFAM" id="SSF52266">
    <property type="entry name" value="SGNH hydrolase"/>
    <property type="match status" value="1"/>
</dbReference>
<dbReference type="InterPro" id="IPR045136">
    <property type="entry name" value="Iah1-like"/>
</dbReference>
<protein>
    <recommendedName>
        <fullName evidence="1">SGNH hydrolase-type esterase domain-containing protein</fullName>
    </recommendedName>
</protein>
<name>A0A9Q0MGH2_BLOTA</name>
<dbReference type="InterPro" id="IPR013830">
    <property type="entry name" value="SGNH_hydro"/>
</dbReference>
<evidence type="ECO:0000313" key="3">
    <source>
        <dbReference type="Proteomes" id="UP001142055"/>
    </source>
</evidence>
<evidence type="ECO:0000259" key="1">
    <source>
        <dbReference type="Pfam" id="PF13472"/>
    </source>
</evidence>
<dbReference type="AlphaFoldDB" id="A0A9Q0MGH2"/>
<dbReference type="Gene3D" id="3.40.50.1110">
    <property type="entry name" value="SGNH hydrolase"/>
    <property type="match status" value="1"/>
</dbReference>
<accession>A0A9Q0MGH2</accession>
<sequence length="239" mass="26811">MSLPKIVLFGDSHSQRSFDPKSGCWGALLADKFQRIADVISRGFSGYTTRFCKQLMRDVFQAIPSNEIACVTILLGSNDATDPSSPSGLYVPIGEYATNLEDIVNHLESVGIPKNRVIMMSPPNYFHETFHQYLVENNQTLHVKSDKQVKEYAQACKNVAAKLGVTFLDLNDIFSSHPESPTLFADGLHFSTKGAELLDQYLYPLMLDKVERFVGTKPLNVKFPLWNEIDRADPSKSFQ</sequence>
<comment type="caution">
    <text evidence="2">The sequence shown here is derived from an EMBL/GenBank/DDBJ whole genome shotgun (WGS) entry which is preliminary data.</text>
</comment>
<dbReference type="InterPro" id="IPR036514">
    <property type="entry name" value="SGNH_hydro_sf"/>
</dbReference>
<evidence type="ECO:0000313" key="2">
    <source>
        <dbReference type="EMBL" id="KAJ6223967.1"/>
    </source>
</evidence>
<proteinExistence type="predicted"/>
<gene>
    <name evidence="2" type="ORF">RDWZM_002512</name>
</gene>
<feature type="domain" description="SGNH hydrolase-type esterase" evidence="1">
    <location>
        <begin position="8"/>
        <end position="196"/>
    </location>
</feature>
<organism evidence="2 3">
    <name type="scientific">Blomia tropicalis</name>
    <name type="common">Mite</name>
    <dbReference type="NCBI Taxonomy" id="40697"/>
    <lineage>
        <taxon>Eukaryota</taxon>
        <taxon>Metazoa</taxon>
        <taxon>Ecdysozoa</taxon>
        <taxon>Arthropoda</taxon>
        <taxon>Chelicerata</taxon>
        <taxon>Arachnida</taxon>
        <taxon>Acari</taxon>
        <taxon>Acariformes</taxon>
        <taxon>Sarcoptiformes</taxon>
        <taxon>Astigmata</taxon>
        <taxon>Glycyphagoidea</taxon>
        <taxon>Echimyopodidae</taxon>
        <taxon>Blomia</taxon>
    </lineage>
</organism>
<dbReference type="EMBL" id="JAPWDV010000001">
    <property type="protein sequence ID" value="KAJ6223967.1"/>
    <property type="molecule type" value="Genomic_DNA"/>
</dbReference>
<dbReference type="Proteomes" id="UP001142055">
    <property type="component" value="Chromosome 1"/>
</dbReference>
<dbReference type="PANTHER" id="PTHR14209:SF19">
    <property type="entry name" value="ISOAMYL ACETATE-HYDROLYZING ESTERASE 1 HOMOLOG"/>
    <property type="match status" value="1"/>
</dbReference>
<reference evidence="2" key="1">
    <citation type="submission" date="2022-12" db="EMBL/GenBank/DDBJ databases">
        <title>Genome assemblies of Blomia tropicalis.</title>
        <authorList>
            <person name="Cui Y."/>
        </authorList>
    </citation>
    <scope>NUCLEOTIDE SEQUENCE</scope>
    <source>
        <tissue evidence="2">Adult mites</tissue>
    </source>
</reference>
<dbReference type="OMA" id="VPIDRYK"/>
<dbReference type="Pfam" id="PF13472">
    <property type="entry name" value="Lipase_GDSL_2"/>
    <property type="match status" value="1"/>
</dbReference>
<dbReference type="CDD" id="cd01838">
    <property type="entry name" value="Isoamyl_acetate_hydrolase_like"/>
    <property type="match status" value="1"/>
</dbReference>
<keyword evidence="3" id="KW-1185">Reference proteome</keyword>
<dbReference type="PANTHER" id="PTHR14209">
    <property type="entry name" value="ISOAMYL ACETATE-HYDROLYZING ESTERASE 1"/>
    <property type="match status" value="1"/>
</dbReference>